<keyword evidence="2" id="KW-1185">Reference proteome</keyword>
<name>M0MRG0_9EURY</name>
<dbReference type="OrthoDB" id="265654at2157"/>
<evidence type="ECO:0000313" key="1">
    <source>
        <dbReference type="EMBL" id="EMA47948.1"/>
    </source>
</evidence>
<proteinExistence type="predicted"/>
<comment type="caution">
    <text evidence="1">The sequence shown here is derived from an EMBL/GenBank/DDBJ whole genome shotgun (WGS) entry which is preliminary data.</text>
</comment>
<accession>M0MRG0</accession>
<gene>
    <name evidence="1" type="ORF">C449_00710</name>
</gene>
<evidence type="ECO:0000313" key="2">
    <source>
        <dbReference type="Proteomes" id="UP000011669"/>
    </source>
</evidence>
<protein>
    <submittedName>
        <fullName evidence="1">Uncharacterized protein</fullName>
    </submittedName>
</protein>
<reference evidence="1 2" key="1">
    <citation type="journal article" date="2014" name="PLoS Genet.">
        <title>Phylogenetically driven sequencing of extremely halophilic archaea reveals strategies for static and dynamic osmo-response.</title>
        <authorList>
            <person name="Becker E.A."/>
            <person name="Seitzer P.M."/>
            <person name="Tritt A."/>
            <person name="Larsen D."/>
            <person name="Krusor M."/>
            <person name="Yao A.I."/>
            <person name="Wu D."/>
            <person name="Madern D."/>
            <person name="Eisen J.A."/>
            <person name="Darling A.E."/>
            <person name="Facciotti M.T."/>
        </authorList>
    </citation>
    <scope>NUCLEOTIDE SEQUENCE [LARGE SCALE GENOMIC DNA]</scope>
    <source>
        <strain evidence="1 2">DSM 5350</strain>
    </source>
</reference>
<dbReference type="RefSeq" id="WP_006075943.1">
    <property type="nucleotide sequence ID" value="NZ_AOMD01000002.1"/>
</dbReference>
<dbReference type="EMBL" id="AOMD01000002">
    <property type="protein sequence ID" value="EMA47948.1"/>
    <property type="molecule type" value="Genomic_DNA"/>
</dbReference>
<sequence length="76" mass="8284">MNVSNSEFFMVQLPSGESIHDTRDEALAHLRENANGLSGEAEDVSVVNVSIEGNDWQIKELAWQQIALELLGGGSE</sequence>
<dbReference type="AlphaFoldDB" id="M0MRG0"/>
<dbReference type="STRING" id="1227455.C449_00710"/>
<dbReference type="PATRIC" id="fig|1227455.4.peg.143"/>
<dbReference type="Proteomes" id="UP000011669">
    <property type="component" value="Unassembled WGS sequence"/>
</dbReference>
<organism evidence="1 2">
    <name type="scientific">Halococcus saccharolyticus DSM 5350</name>
    <dbReference type="NCBI Taxonomy" id="1227455"/>
    <lineage>
        <taxon>Archaea</taxon>
        <taxon>Methanobacteriati</taxon>
        <taxon>Methanobacteriota</taxon>
        <taxon>Stenosarchaea group</taxon>
        <taxon>Halobacteria</taxon>
        <taxon>Halobacteriales</taxon>
        <taxon>Halococcaceae</taxon>
        <taxon>Halococcus</taxon>
    </lineage>
</organism>
<dbReference type="InParanoid" id="M0MRG0"/>